<organism evidence="3 4">
    <name type="scientific">Methanococcoides burtonii (strain DSM 6242 / NBRC 107633 / OCM 468 / ACE-M)</name>
    <dbReference type="NCBI Taxonomy" id="259564"/>
    <lineage>
        <taxon>Archaea</taxon>
        <taxon>Methanobacteriati</taxon>
        <taxon>Methanobacteriota</taxon>
        <taxon>Stenosarchaea group</taxon>
        <taxon>Methanomicrobia</taxon>
        <taxon>Methanosarcinales</taxon>
        <taxon>Methanosarcinaceae</taxon>
        <taxon>Methanococcoides</taxon>
    </lineage>
</organism>
<dbReference type="AlphaFoldDB" id="Q12WK2"/>
<evidence type="ECO:0000256" key="1">
    <source>
        <dbReference type="ARBA" id="ARBA00022679"/>
    </source>
</evidence>
<evidence type="ECO:0000313" key="3">
    <source>
        <dbReference type="EMBL" id="ABE52174.1"/>
    </source>
</evidence>
<dbReference type="HOGENOM" id="CLU_081493_0_0_2"/>
<evidence type="ECO:0008006" key="5">
    <source>
        <dbReference type="Google" id="ProtNLM"/>
    </source>
</evidence>
<keyword evidence="1" id="KW-0808">Transferase</keyword>
<dbReference type="EMBL" id="CP000300">
    <property type="protein sequence ID" value="ABE52174.1"/>
    <property type="molecule type" value="Genomic_DNA"/>
</dbReference>
<protein>
    <recommendedName>
        <fullName evidence="5">N-acetyltransferase domain-containing protein</fullName>
    </recommendedName>
</protein>
<dbReference type="PANTHER" id="PTHR36449:SF1">
    <property type="entry name" value="ACETYLTRANSFERASE"/>
    <property type="match status" value="1"/>
</dbReference>
<evidence type="ECO:0000256" key="2">
    <source>
        <dbReference type="ARBA" id="ARBA00023315"/>
    </source>
</evidence>
<sequence>MISINPITIPLKELLDQLEEDEVLGMLENFDCRRETFIEDFVKNKSIHSEKMGNTKSYFILDGNRDELCILGYYALTLKVICLPELTKKQAKKLHLKNPEDKYLPTYYIALLAKNDTYKDQIKGKNILNSALNKIGEAVKCVGGRAVWVEAKKKNDGVFNFYTSNGFQEFQVEEQEDGQYSHLLRVVKC</sequence>
<keyword evidence="4" id="KW-1185">Reference proteome</keyword>
<proteinExistence type="predicted"/>
<reference evidence="4" key="1">
    <citation type="journal article" date="2009" name="ISME J.">
        <title>The genome sequence of the psychrophilic archaeon, Methanococcoides burtonii: the role of genome evolution in cold adaptation.</title>
        <authorList>
            <person name="Allen M.A."/>
            <person name="Lauro F.M."/>
            <person name="Williams T.J."/>
            <person name="Burg D."/>
            <person name="Siddiqui K.S."/>
            <person name="De Francisci D."/>
            <person name="Chong K.W."/>
            <person name="Pilak O."/>
            <person name="Chew H.H."/>
            <person name="De Maere M.Z."/>
            <person name="Ting L."/>
            <person name="Katrib M."/>
            <person name="Ng C."/>
            <person name="Sowers K.R."/>
            <person name="Galperin M.Y."/>
            <person name="Anderson I.J."/>
            <person name="Ivanova N."/>
            <person name="Dalin E."/>
            <person name="Martinez M."/>
            <person name="Lapidus A."/>
            <person name="Hauser L."/>
            <person name="Land M."/>
            <person name="Thomas T."/>
            <person name="Cavicchioli R."/>
        </authorList>
    </citation>
    <scope>NUCLEOTIDE SEQUENCE [LARGE SCALE GENOMIC DNA]</scope>
    <source>
        <strain evidence="4">DSM 6242 / NBRC 107633 / OCM 468 / ACE-M</strain>
    </source>
</reference>
<keyword evidence="2" id="KW-0012">Acyltransferase</keyword>
<dbReference type="GO" id="GO:0016746">
    <property type="term" value="F:acyltransferase activity"/>
    <property type="evidence" value="ECO:0007669"/>
    <property type="project" value="UniProtKB-KW"/>
</dbReference>
<name>Q12WK2_METBU</name>
<gene>
    <name evidence="3" type="ordered locus">Mbur_1252</name>
</gene>
<dbReference type="Gene3D" id="3.40.630.30">
    <property type="match status" value="1"/>
</dbReference>
<evidence type="ECO:0000313" key="4">
    <source>
        <dbReference type="Proteomes" id="UP000001979"/>
    </source>
</evidence>
<dbReference type="PANTHER" id="PTHR36449">
    <property type="entry name" value="ACETYLTRANSFERASE-RELATED"/>
    <property type="match status" value="1"/>
</dbReference>
<accession>Q12WK2</accession>
<dbReference type="Proteomes" id="UP000001979">
    <property type="component" value="Chromosome"/>
</dbReference>
<dbReference type="KEGG" id="mbu:Mbur_1252"/>